<keyword evidence="1" id="KW-0678">Repressor</keyword>
<dbReference type="Pfam" id="PF00532">
    <property type="entry name" value="Peripla_BP_1"/>
    <property type="match status" value="1"/>
</dbReference>
<dbReference type="PROSITE" id="PS50932">
    <property type="entry name" value="HTH_LACI_2"/>
    <property type="match status" value="1"/>
</dbReference>
<name>A0A6V7RD59_9BACL</name>
<gene>
    <name evidence="6" type="primary">ccpA_1</name>
    <name evidence="6" type="ORF">JEOSCH030_00834</name>
</gene>
<dbReference type="InterPro" id="IPR001761">
    <property type="entry name" value="Peripla_BP/Lac1_sug-bd_dom"/>
</dbReference>
<dbReference type="Proteomes" id="UP000521032">
    <property type="component" value="Unassembled WGS sequence"/>
</dbReference>
<keyword evidence="4" id="KW-0804">Transcription</keyword>
<evidence type="ECO:0000256" key="4">
    <source>
        <dbReference type="ARBA" id="ARBA00023163"/>
    </source>
</evidence>
<dbReference type="PANTHER" id="PTHR30146">
    <property type="entry name" value="LACI-RELATED TRANSCRIPTIONAL REPRESSOR"/>
    <property type="match status" value="1"/>
</dbReference>
<sequence>MVTIKDVAALSGLSTGTVSRVINGNGYVSAESRKKIEHAMAELNYHPNAMARALNHKQSKIIGLVIPDITNPFFPMLTRGVEDTASKYGYTVMLCNIDENSEAEKRYIDMFKRYYVEGIISAALPTVAEWDSIEVPIVMTDRSADLNYPTVAVDNVTAAKEMTEFLISKGATQIVHIAGSAGVNTALDRREGYKQAMEEAGLSFNIFESDFNSNEIKDKAGHFFDTHECPDALFCANDLIAAIFMKEALKRNIKIPEEMQIVGFDGILMSEMLSPPLTTMRQPIYEMGQIACETLIKKVESNIEVGDTILKATLQMGGTTL</sequence>
<dbReference type="GO" id="GO:0003700">
    <property type="term" value="F:DNA-binding transcription factor activity"/>
    <property type="evidence" value="ECO:0007669"/>
    <property type="project" value="TreeGrafter"/>
</dbReference>
<dbReference type="PANTHER" id="PTHR30146:SF95">
    <property type="entry name" value="RIBOSE OPERON REPRESSOR"/>
    <property type="match status" value="1"/>
</dbReference>
<evidence type="ECO:0000313" key="7">
    <source>
        <dbReference type="Proteomes" id="UP000521032"/>
    </source>
</evidence>
<dbReference type="GO" id="GO:0000976">
    <property type="term" value="F:transcription cis-regulatory region binding"/>
    <property type="evidence" value="ECO:0007669"/>
    <property type="project" value="TreeGrafter"/>
</dbReference>
<dbReference type="Pfam" id="PF00356">
    <property type="entry name" value="LacI"/>
    <property type="match status" value="1"/>
</dbReference>
<dbReference type="Gene3D" id="3.40.50.2300">
    <property type="match status" value="2"/>
</dbReference>
<dbReference type="AlphaFoldDB" id="A0A6V7RD59"/>
<evidence type="ECO:0000256" key="1">
    <source>
        <dbReference type="ARBA" id="ARBA00022491"/>
    </source>
</evidence>
<dbReference type="RefSeq" id="WP_186086592.1">
    <property type="nucleotide sequence ID" value="NZ_BMDB01000005.1"/>
</dbReference>
<accession>A0A6V7RD59</accession>
<dbReference type="InterPro" id="IPR028082">
    <property type="entry name" value="Peripla_BP_I"/>
</dbReference>
<dbReference type="SUPFAM" id="SSF53822">
    <property type="entry name" value="Periplasmic binding protein-like I"/>
    <property type="match status" value="1"/>
</dbReference>
<dbReference type="SMART" id="SM00354">
    <property type="entry name" value="HTH_LACI"/>
    <property type="match status" value="1"/>
</dbReference>
<protein>
    <submittedName>
        <fullName evidence="6">Catabolite control protein A</fullName>
    </submittedName>
</protein>
<dbReference type="InterPro" id="IPR000843">
    <property type="entry name" value="HTH_LacI"/>
</dbReference>
<keyword evidence="2" id="KW-0805">Transcription regulation</keyword>
<dbReference type="InterPro" id="IPR010982">
    <property type="entry name" value="Lambda_DNA-bd_dom_sf"/>
</dbReference>
<dbReference type="CDD" id="cd01392">
    <property type="entry name" value="HTH_LacI"/>
    <property type="match status" value="1"/>
</dbReference>
<dbReference type="EMBL" id="CAJEWE010000008">
    <property type="protein sequence ID" value="CAD2075269.1"/>
    <property type="molecule type" value="Genomic_DNA"/>
</dbReference>
<evidence type="ECO:0000259" key="5">
    <source>
        <dbReference type="PROSITE" id="PS50932"/>
    </source>
</evidence>
<evidence type="ECO:0000256" key="3">
    <source>
        <dbReference type="ARBA" id="ARBA00023125"/>
    </source>
</evidence>
<dbReference type="CDD" id="cd06291">
    <property type="entry name" value="PBP1_Qymf-like"/>
    <property type="match status" value="1"/>
</dbReference>
<feature type="domain" description="HTH lacI-type" evidence="5">
    <location>
        <begin position="2"/>
        <end position="56"/>
    </location>
</feature>
<proteinExistence type="predicted"/>
<organism evidence="6 7">
    <name type="scientific">Phocicoccus schoeneichii</name>
    <dbReference type="NCBI Taxonomy" id="1812261"/>
    <lineage>
        <taxon>Bacteria</taxon>
        <taxon>Bacillati</taxon>
        <taxon>Bacillota</taxon>
        <taxon>Bacilli</taxon>
        <taxon>Bacillales</taxon>
        <taxon>Salinicoccaceae</taxon>
        <taxon>Phocicoccus</taxon>
    </lineage>
</organism>
<evidence type="ECO:0000313" key="6">
    <source>
        <dbReference type="EMBL" id="CAD2075269.1"/>
    </source>
</evidence>
<dbReference type="SUPFAM" id="SSF47413">
    <property type="entry name" value="lambda repressor-like DNA-binding domains"/>
    <property type="match status" value="1"/>
</dbReference>
<comment type="caution">
    <text evidence="6">The sequence shown here is derived from an EMBL/GenBank/DDBJ whole genome shotgun (WGS) entry which is preliminary data.</text>
</comment>
<dbReference type="Gene3D" id="1.10.260.40">
    <property type="entry name" value="lambda repressor-like DNA-binding domains"/>
    <property type="match status" value="1"/>
</dbReference>
<evidence type="ECO:0000256" key="2">
    <source>
        <dbReference type="ARBA" id="ARBA00023015"/>
    </source>
</evidence>
<keyword evidence="3" id="KW-0238">DNA-binding</keyword>
<keyword evidence="7" id="KW-1185">Reference proteome</keyword>
<reference evidence="6 7" key="1">
    <citation type="submission" date="2020-07" db="EMBL/GenBank/DDBJ databases">
        <authorList>
            <person name="Criscuolo A."/>
        </authorList>
    </citation>
    <scope>NUCLEOTIDE SEQUENCE [LARGE SCALE GENOMIC DNA]</scope>
    <source>
        <strain evidence="7">CIP 111030</strain>
    </source>
</reference>